<evidence type="ECO:0008006" key="4">
    <source>
        <dbReference type="Google" id="ProtNLM"/>
    </source>
</evidence>
<dbReference type="AlphaFoldDB" id="A0A0W7WQ44"/>
<feature type="signal peptide" evidence="1">
    <location>
        <begin position="1"/>
        <end position="17"/>
    </location>
</feature>
<evidence type="ECO:0000256" key="1">
    <source>
        <dbReference type="SAM" id="SignalP"/>
    </source>
</evidence>
<feature type="chain" id="PRO_5006936577" description="UrcA family protein" evidence="1">
    <location>
        <begin position="18"/>
        <end position="87"/>
    </location>
</feature>
<accession>A0A0W7WQ44</accession>
<keyword evidence="1" id="KW-0732">Signal</keyword>
<dbReference type="EMBL" id="LPXO01000001">
    <property type="protein sequence ID" value="KUF12641.1"/>
    <property type="molecule type" value="Genomic_DNA"/>
</dbReference>
<dbReference type="Proteomes" id="UP000054396">
    <property type="component" value="Unassembled WGS sequence"/>
</dbReference>
<evidence type="ECO:0000313" key="2">
    <source>
        <dbReference type="EMBL" id="KUF12641.1"/>
    </source>
</evidence>
<organism evidence="2 3">
    <name type="scientific">Pseudoponticoccus marisrubri</name>
    <dbReference type="NCBI Taxonomy" id="1685382"/>
    <lineage>
        <taxon>Bacteria</taxon>
        <taxon>Pseudomonadati</taxon>
        <taxon>Pseudomonadota</taxon>
        <taxon>Alphaproteobacteria</taxon>
        <taxon>Rhodobacterales</taxon>
        <taxon>Roseobacteraceae</taxon>
        <taxon>Pseudoponticoccus</taxon>
    </lineage>
</organism>
<sequence length="87" mass="9455">MRPIIALLCLTALPAGAAAEGIYSLYRSSPGDPLASEHVATFDTRHGAETNAENCWLAARLFQERPEVETRYYCMPGRAKGSAPDTQ</sequence>
<reference evidence="2 3" key="1">
    <citation type="submission" date="2015-12" db="EMBL/GenBank/DDBJ databases">
        <authorList>
            <person name="Shamseldin A."/>
            <person name="Moawad H."/>
            <person name="Abd El-Rahim W.M."/>
            <person name="Sadowsky M.J."/>
        </authorList>
    </citation>
    <scope>NUCLEOTIDE SEQUENCE [LARGE SCALE GENOMIC DNA]</scope>
    <source>
        <strain evidence="2 3">SJ5A-1</strain>
    </source>
</reference>
<proteinExistence type="predicted"/>
<gene>
    <name evidence="2" type="ORF">AVJ23_02680</name>
</gene>
<keyword evidence="3" id="KW-1185">Reference proteome</keyword>
<dbReference type="OrthoDB" id="7871523at2"/>
<evidence type="ECO:0000313" key="3">
    <source>
        <dbReference type="Proteomes" id="UP000054396"/>
    </source>
</evidence>
<dbReference type="RefSeq" id="WP_058860585.1">
    <property type="nucleotide sequence ID" value="NZ_LPXO01000001.1"/>
</dbReference>
<name>A0A0W7WQ44_9RHOB</name>
<comment type="caution">
    <text evidence="2">The sequence shown here is derived from an EMBL/GenBank/DDBJ whole genome shotgun (WGS) entry which is preliminary data.</text>
</comment>
<protein>
    <recommendedName>
        <fullName evidence="4">UrcA family protein</fullName>
    </recommendedName>
</protein>
<dbReference type="STRING" id="1685382.AVJ23_02680"/>